<dbReference type="SUPFAM" id="SSF49464">
    <property type="entry name" value="Carboxypeptidase regulatory domain-like"/>
    <property type="match status" value="1"/>
</dbReference>
<reference evidence="4" key="1">
    <citation type="journal article" date="2015" name="MBio">
        <title>Genome-Resolved Metagenomic Analysis Reveals Roles for Candidate Phyla and Other Microbial Community Members in Biogeochemical Transformations in Oil Reservoirs.</title>
        <authorList>
            <person name="Hu P."/>
            <person name="Tom L."/>
            <person name="Singh A."/>
            <person name="Thomas B.C."/>
            <person name="Baker B.J."/>
            <person name="Piceno Y.M."/>
            <person name="Andersen G.L."/>
            <person name="Banfield J.F."/>
        </authorList>
    </citation>
    <scope>NUCLEOTIDE SEQUENCE [LARGE SCALE GENOMIC DNA]</scope>
</reference>
<sequence length="481" mass="53493">MKLKILVLSWILAIASGWLYASTTGKIIGQVTDARTGEPLVGCNIIIEGTYLGAASDMDGNFVILNVPPGEYIIQASMIGYAPQSLQNVSVSVDRTTNLDIEMRVEAVEGEVVTVVADRPMIVRDRTSSASHVSADDMANMPIETVSEVIGTKAGIVDGHFRGGRKGETMYMVDGVPVTDPFTGNQGVVVDAGAVAELQVITGSFNAEYGNAMSGVVNIVTKDGSNTFSGNIHTYFGDYISDETDYFPHIDDINPLSIKNLQLSFEGPLVKDKVFFYTNMRYYTHEGHLWGQRRFDTDNFFYHLDSPDSVVVTDDYQTYMSHMLSINPNYGGDPANDTLTILYQTGDNAWIPMNTSEELNFQTKLTWRINPTLRISYNFISNNLPNLFGDYISWTDYSHDWRYTPDGLNNKYSRALTHNINIHRGISSRSYLTFGLSRYSTNYHHYPFGPDEIVNMEIINTATSNSGKPLNTFNVGGMENE</sequence>
<accession>A0A101HFL2</accession>
<dbReference type="GO" id="GO:0015344">
    <property type="term" value="F:siderophore uptake transmembrane transporter activity"/>
    <property type="evidence" value="ECO:0007669"/>
    <property type="project" value="TreeGrafter"/>
</dbReference>
<feature type="domain" description="TonB-dependent receptor plug" evidence="2">
    <location>
        <begin position="124"/>
        <end position="216"/>
    </location>
</feature>
<dbReference type="Gene3D" id="2.170.130.10">
    <property type="entry name" value="TonB-dependent receptor, plug domain"/>
    <property type="match status" value="1"/>
</dbReference>
<dbReference type="Pfam" id="PF07715">
    <property type="entry name" value="Plug"/>
    <property type="match status" value="1"/>
</dbReference>
<dbReference type="Pfam" id="PF13715">
    <property type="entry name" value="CarbopepD_reg_2"/>
    <property type="match status" value="1"/>
</dbReference>
<evidence type="ECO:0000313" key="4">
    <source>
        <dbReference type="Proteomes" id="UP000053860"/>
    </source>
</evidence>
<name>A0A101HFL2_9BACT</name>
<evidence type="ECO:0000313" key="3">
    <source>
        <dbReference type="EMBL" id="KUK75994.1"/>
    </source>
</evidence>
<evidence type="ECO:0000256" key="1">
    <source>
        <dbReference type="ARBA" id="ARBA00022729"/>
    </source>
</evidence>
<keyword evidence="3" id="KW-0675">Receptor</keyword>
<protein>
    <submittedName>
        <fullName evidence="3">Outer membrane receptor protein</fullName>
    </submittedName>
</protein>
<comment type="caution">
    <text evidence="3">The sequence shown here is derived from an EMBL/GenBank/DDBJ whole genome shotgun (WGS) entry which is preliminary data.</text>
</comment>
<dbReference type="InterPro" id="IPR012910">
    <property type="entry name" value="Plug_dom"/>
</dbReference>
<dbReference type="PANTHER" id="PTHR30069">
    <property type="entry name" value="TONB-DEPENDENT OUTER MEMBRANE RECEPTOR"/>
    <property type="match status" value="1"/>
</dbReference>
<evidence type="ECO:0000259" key="2">
    <source>
        <dbReference type="Pfam" id="PF07715"/>
    </source>
</evidence>
<dbReference type="GO" id="GO:0044718">
    <property type="term" value="P:siderophore transmembrane transport"/>
    <property type="evidence" value="ECO:0007669"/>
    <property type="project" value="TreeGrafter"/>
</dbReference>
<dbReference type="InterPro" id="IPR039426">
    <property type="entry name" value="TonB-dep_rcpt-like"/>
</dbReference>
<feature type="non-terminal residue" evidence="3">
    <location>
        <position position="481"/>
    </location>
</feature>
<proteinExistence type="predicted"/>
<dbReference type="InterPro" id="IPR008969">
    <property type="entry name" value="CarboxyPept-like_regulatory"/>
</dbReference>
<dbReference type="Gene3D" id="2.60.40.1120">
    <property type="entry name" value="Carboxypeptidase-like, regulatory domain"/>
    <property type="match status" value="1"/>
</dbReference>
<gene>
    <name evidence="3" type="ORF">XD92_1412</name>
</gene>
<dbReference type="AlphaFoldDB" id="A0A101HFL2"/>
<dbReference type="SUPFAM" id="SSF56935">
    <property type="entry name" value="Porins"/>
    <property type="match status" value="1"/>
</dbReference>
<dbReference type="InterPro" id="IPR037066">
    <property type="entry name" value="Plug_dom_sf"/>
</dbReference>
<dbReference type="EMBL" id="LGGN01000324">
    <property type="protein sequence ID" value="KUK75994.1"/>
    <property type="molecule type" value="Genomic_DNA"/>
</dbReference>
<dbReference type="PANTHER" id="PTHR30069:SF29">
    <property type="entry name" value="HEMOGLOBIN AND HEMOGLOBIN-HAPTOGLOBIN-BINDING PROTEIN 1-RELATED"/>
    <property type="match status" value="1"/>
</dbReference>
<keyword evidence="1" id="KW-0732">Signal</keyword>
<organism evidence="3 4">
    <name type="scientific">Proteiniphilum acetatigenes</name>
    <dbReference type="NCBI Taxonomy" id="294710"/>
    <lineage>
        <taxon>Bacteria</taxon>
        <taxon>Pseudomonadati</taxon>
        <taxon>Bacteroidota</taxon>
        <taxon>Bacteroidia</taxon>
        <taxon>Bacteroidales</taxon>
        <taxon>Dysgonomonadaceae</taxon>
        <taxon>Proteiniphilum</taxon>
    </lineage>
</organism>
<dbReference type="GO" id="GO:0009279">
    <property type="term" value="C:cell outer membrane"/>
    <property type="evidence" value="ECO:0007669"/>
    <property type="project" value="TreeGrafter"/>
</dbReference>
<dbReference type="Proteomes" id="UP000053860">
    <property type="component" value="Unassembled WGS sequence"/>
</dbReference>